<sequence>MSESNDPAFDGAGILEGAVLRAVQAAGLDRNGKFGAAIEMSLTYARQIDMVPVDDGQARTKVLYLGPHFTNSLHTLGLTPRGEAEITKILEQTKLDVARARVMDVKAEGTQVKAPVNAGAPSAPPARGGITDIRNRRNGTGR</sequence>
<organism evidence="3 4">
    <name type="scientific">Corynebacterium phage BFK20</name>
    <dbReference type="NCBI Taxonomy" id="28358"/>
    <lineage>
        <taxon>Viruses</taxon>
        <taxon>Duplodnaviria</taxon>
        <taxon>Heunggongvirae</taxon>
        <taxon>Uroviricota</taxon>
        <taxon>Caudoviricetes</taxon>
        <taxon>Sasvirus</taxon>
        <taxon>Sasvirus BFK20</taxon>
    </lineage>
</organism>
<feature type="compositionally biased region" description="Low complexity" evidence="1">
    <location>
        <begin position="118"/>
        <end position="129"/>
    </location>
</feature>
<gene>
    <name evidence="3" type="primary">ORF1</name>
</gene>
<reference evidence="3 4" key="3">
    <citation type="journal article" date="2006" name="Virology">
        <title>Complete nucleotide sequence and genome analysis of bacteriophage BFK20--a lytic phage of the industrial producer Brevibacterium flavum.</title>
        <authorList>
            <person name="Bukovska G."/>
            <person name="Klucar L."/>
            <person name="Vlcek C."/>
            <person name="Adamovic J."/>
            <person name="Turna J."/>
            <person name="Timko J."/>
        </authorList>
    </citation>
    <scope>NUCLEOTIDE SEQUENCE [LARGE SCALE GENOMIC DNA]</scope>
</reference>
<name>Q9MBK4_9CAUD</name>
<dbReference type="RefSeq" id="YP_001456731.1">
    <property type="nucleotide sequence ID" value="NC_009799.3"/>
</dbReference>
<evidence type="ECO:0000313" key="4">
    <source>
        <dbReference type="Proteomes" id="UP000001531"/>
    </source>
</evidence>
<feature type="domain" description="Terminase small subunit actinomycetes phage-type" evidence="2">
    <location>
        <begin position="18"/>
        <end position="115"/>
    </location>
</feature>
<dbReference type="GeneID" id="5580366"/>
<dbReference type="Pfam" id="PF23931">
    <property type="entry name" value="Terminase_6"/>
    <property type="match status" value="1"/>
</dbReference>
<keyword evidence="4" id="KW-1185">Reference proteome</keyword>
<dbReference type="Proteomes" id="UP000001531">
    <property type="component" value="Segment"/>
</dbReference>
<dbReference type="EMBL" id="AJ278322">
    <property type="protein sequence ID" value="CAB93906.2"/>
    <property type="molecule type" value="Genomic_DNA"/>
</dbReference>
<protein>
    <submittedName>
        <fullName evidence="3">Gp1</fullName>
    </submittedName>
</protein>
<evidence type="ECO:0000256" key="1">
    <source>
        <dbReference type="SAM" id="MobiDB-lite"/>
    </source>
</evidence>
<feature type="region of interest" description="Disordered" evidence="1">
    <location>
        <begin position="115"/>
        <end position="142"/>
    </location>
</feature>
<dbReference type="InterPro" id="IPR057630">
    <property type="entry name" value="Terminase_6"/>
</dbReference>
<evidence type="ECO:0000259" key="2">
    <source>
        <dbReference type="Pfam" id="PF23931"/>
    </source>
</evidence>
<reference evidence="3 4" key="1">
    <citation type="journal article" date="1992" name="J. Gen. Microbiol.">
        <title>Characterization of bacteriophage BFK20 from Brevibacterium flavum.</title>
        <authorList>
            <person name="Koptides M."/>
            <person name="Barak I."/>
            <person name="Sisova M."/>
            <person name="Baloghova E."/>
            <person name="Ugorcakova J."/>
        </authorList>
    </citation>
    <scope>NUCLEOTIDE SEQUENCE [LARGE SCALE GENOMIC DNA]</scope>
</reference>
<reference evidence="3 4" key="2">
    <citation type="journal article" date="1994" name="Acta Virol.">
        <title>Characterization and sequence analysis of the F2 promoter from corynephage BFK20.</title>
        <authorList>
            <person name="Koptides M."/>
            <person name="Ugorcakova J."/>
            <person name="Baloghova E."/>
            <person name="Bukovska G."/>
            <person name="Timko J."/>
        </authorList>
    </citation>
    <scope>NUCLEOTIDE SEQUENCE [LARGE SCALE GENOMIC DNA]</scope>
</reference>
<accession>Q9MBK4</accession>
<reference evidence="3 4" key="4">
    <citation type="journal article" date="2007" name="Virology">
        <title>Transcriptional profiling of bacteriophage BFK20: coexpression interrogated by "guilt-by-association" algorithm.</title>
        <authorList>
            <person name="Majtan T."/>
            <person name="Halgasova N."/>
            <person name="Bukovska G."/>
            <person name="Timko J."/>
        </authorList>
    </citation>
    <scope>NUCLEOTIDE SEQUENCE [LARGE SCALE GENOMIC DNA]</scope>
</reference>
<evidence type="ECO:0000313" key="3">
    <source>
        <dbReference type="EMBL" id="CAB93906.2"/>
    </source>
</evidence>
<proteinExistence type="predicted"/>
<dbReference type="KEGG" id="vg:5580366"/>